<dbReference type="Proteomes" id="UP000075604">
    <property type="component" value="Unassembled WGS sequence"/>
</dbReference>
<feature type="domain" description="4Fe-4S ferredoxin-type" evidence="5">
    <location>
        <begin position="11"/>
        <end position="40"/>
    </location>
</feature>
<feature type="domain" description="4Fe-4S ferredoxin-type" evidence="5">
    <location>
        <begin position="41"/>
        <end position="71"/>
    </location>
</feature>
<reference evidence="6 7" key="1">
    <citation type="submission" date="2014-02" db="EMBL/GenBank/DDBJ databases">
        <title>The small core and large imbalanced accessory genome model reveals a collaborative survival strategy of Sorangium cellulosum strains in nature.</title>
        <authorList>
            <person name="Han K."/>
            <person name="Peng R."/>
            <person name="Blom J."/>
            <person name="Li Y.-Z."/>
        </authorList>
    </citation>
    <scope>NUCLEOTIDE SEQUENCE [LARGE SCALE GENOMIC DNA]</scope>
    <source>
        <strain evidence="6 7">So0157-18</strain>
    </source>
</reference>
<dbReference type="Pfam" id="PF12838">
    <property type="entry name" value="Fer4_7"/>
    <property type="match status" value="1"/>
</dbReference>
<evidence type="ECO:0000313" key="6">
    <source>
        <dbReference type="EMBL" id="KYF60184.1"/>
    </source>
</evidence>
<proteinExistence type="predicted"/>
<dbReference type="GO" id="GO:0051539">
    <property type="term" value="F:4 iron, 4 sulfur cluster binding"/>
    <property type="evidence" value="ECO:0007669"/>
    <property type="project" value="UniProtKB-KW"/>
</dbReference>
<keyword evidence="2" id="KW-0479">Metal-binding</keyword>
<dbReference type="GO" id="GO:0046872">
    <property type="term" value="F:metal ion binding"/>
    <property type="evidence" value="ECO:0007669"/>
    <property type="project" value="UniProtKB-KW"/>
</dbReference>
<dbReference type="PROSITE" id="PS00198">
    <property type="entry name" value="4FE4S_FER_1"/>
    <property type="match status" value="2"/>
</dbReference>
<name>A0A150PWU9_SORCE</name>
<keyword evidence="1" id="KW-0004">4Fe-4S</keyword>
<keyword evidence="3" id="KW-0408">Iron</keyword>
<dbReference type="PROSITE" id="PS51379">
    <property type="entry name" value="4FE4S_FER_2"/>
    <property type="match status" value="2"/>
</dbReference>
<dbReference type="InterPro" id="IPR050572">
    <property type="entry name" value="Fe-S_Ferredoxin"/>
</dbReference>
<evidence type="ECO:0000256" key="4">
    <source>
        <dbReference type="ARBA" id="ARBA00023014"/>
    </source>
</evidence>
<dbReference type="PANTHER" id="PTHR43687">
    <property type="entry name" value="ADENYLYLSULFATE REDUCTASE, BETA SUBUNIT"/>
    <property type="match status" value="1"/>
</dbReference>
<evidence type="ECO:0000259" key="5">
    <source>
        <dbReference type="PROSITE" id="PS51379"/>
    </source>
</evidence>
<sequence length="121" mass="13343">MIESLLGHRSVRRYLPKPRCIGCDLCVEVCPTNVFDRVPGGAPVIARQRDCQTCFMCEAYCPVDALYVAPEAERPVQVDEEQLSASGLLGSYRAAVGWGSRRKPGAEVDQTFRVLEAARRG</sequence>
<comment type="caution">
    <text evidence="6">The sequence shown here is derived from an EMBL/GenBank/DDBJ whole genome shotgun (WGS) entry which is preliminary data.</text>
</comment>
<evidence type="ECO:0000256" key="3">
    <source>
        <dbReference type="ARBA" id="ARBA00023004"/>
    </source>
</evidence>
<keyword evidence="4" id="KW-0411">Iron-sulfur</keyword>
<dbReference type="EMBL" id="JELX01001033">
    <property type="protein sequence ID" value="KYF60184.1"/>
    <property type="molecule type" value="Genomic_DNA"/>
</dbReference>
<evidence type="ECO:0000256" key="2">
    <source>
        <dbReference type="ARBA" id="ARBA00022723"/>
    </source>
</evidence>
<evidence type="ECO:0000313" key="7">
    <source>
        <dbReference type="Proteomes" id="UP000075604"/>
    </source>
</evidence>
<dbReference type="InterPro" id="IPR017896">
    <property type="entry name" value="4Fe4S_Fe-S-bd"/>
</dbReference>
<accession>A0A150PWU9</accession>
<protein>
    <submittedName>
        <fullName evidence="6">4Fe-4S ferredoxin</fullName>
    </submittedName>
</protein>
<dbReference type="AlphaFoldDB" id="A0A150PWU9"/>
<evidence type="ECO:0000256" key="1">
    <source>
        <dbReference type="ARBA" id="ARBA00022485"/>
    </source>
</evidence>
<gene>
    <name evidence="6" type="ORF">BE04_31920</name>
</gene>
<dbReference type="Gene3D" id="3.30.70.20">
    <property type="match status" value="1"/>
</dbReference>
<organism evidence="6 7">
    <name type="scientific">Sorangium cellulosum</name>
    <name type="common">Polyangium cellulosum</name>
    <dbReference type="NCBI Taxonomy" id="56"/>
    <lineage>
        <taxon>Bacteria</taxon>
        <taxon>Pseudomonadati</taxon>
        <taxon>Myxococcota</taxon>
        <taxon>Polyangia</taxon>
        <taxon>Polyangiales</taxon>
        <taxon>Polyangiaceae</taxon>
        <taxon>Sorangium</taxon>
    </lineage>
</organism>
<dbReference type="InterPro" id="IPR017900">
    <property type="entry name" value="4Fe4S_Fe_S_CS"/>
</dbReference>
<dbReference type="SUPFAM" id="SSF54862">
    <property type="entry name" value="4Fe-4S ferredoxins"/>
    <property type="match status" value="1"/>
</dbReference>
<dbReference type="PANTHER" id="PTHR43687:SF1">
    <property type="entry name" value="FERREDOXIN III"/>
    <property type="match status" value="1"/>
</dbReference>